<dbReference type="RefSeq" id="WP_105015673.1">
    <property type="nucleotide sequence ID" value="NZ_MSCN01000001.1"/>
</dbReference>
<keyword evidence="1" id="KW-0732">Signal</keyword>
<dbReference type="Pfam" id="PF19783">
    <property type="entry name" value="DUF6268"/>
    <property type="match status" value="1"/>
</dbReference>
<dbReference type="EMBL" id="MSCN01000001">
    <property type="protein sequence ID" value="PQJ79069.1"/>
    <property type="molecule type" value="Genomic_DNA"/>
</dbReference>
<dbReference type="AlphaFoldDB" id="A0A2S7WN90"/>
<dbReference type="Proteomes" id="UP000238882">
    <property type="component" value="Unassembled WGS sequence"/>
</dbReference>
<evidence type="ECO:0000259" key="2">
    <source>
        <dbReference type="Pfam" id="PF19783"/>
    </source>
</evidence>
<accession>A0A2S7WN90</accession>
<feature type="signal peptide" evidence="1">
    <location>
        <begin position="1"/>
        <end position="19"/>
    </location>
</feature>
<sequence>MLKKIIVFLFLTAHSFTNAQLTDLARVEYSFIPKTKSEDQYTRLRALFNYPIKVKEDSYFVVGIEYNRIILNLRDTYPFDISFLNSITVLDLNLAYTHKMNENWRVAYRITPRLASTLTNKITKDDFFLNGGVFFIKDRTKATDLTPYRLILGLTYNTTAGIPFPLPLISYFRQFNEKWSYTVGVPKMNLKYRFNNKNNVQAFLGLDGYFAHIQQGKMVQGQQVDNISLSVGVAGFGYEYAFTKNLVWYAYSGYTFRLNNILRNENRDDVFALDDINSFYLRSGIKFRI</sequence>
<reference evidence="3 4" key="1">
    <citation type="submission" date="2016-12" db="EMBL/GenBank/DDBJ databases">
        <title>Trade-off between light-utilization and light-protection in marine flavobacteria.</title>
        <authorList>
            <person name="Kumagai Y."/>
            <person name="Yoshizawa S."/>
            <person name="Kogure K."/>
            <person name="Iwasaki W."/>
        </authorList>
    </citation>
    <scope>NUCLEOTIDE SEQUENCE [LARGE SCALE GENOMIC DNA]</scope>
    <source>
        <strain evidence="3 4">NBRC 108759</strain>
    </source>
</reference>
<feature type="chain" id="PRO_5015621360" description="DUF6268 domain-containing protein" evidence="1">
    <location>
        <begin position="20"/>
        <end position="289"/>
    </location>
</feature>
<evidence type="ECO:0000256" key="1">
    <source>
        <dbReference type="SAM" id="SignalP"/>
    </source>
</evidence>
<organism evidence="3 4">
    <name type="scientific">Polaribacter porphyrae</name>
    <dbReference type="NCBI Taxonomy" id="1137780"/>
    <lineage>
        <taxon>Bacteria</taxon>
        <taxon>Pseudomonadati</taxon>
        <taxon>Bacteroidota</taxon>
        <taxon>Flavobacteriia</taxon>
        <taxon>Flavobacteriales</taxon>
        <taxon>Flavobacteriaceae</taxon>
    </lineage>
</organism>
<dbReference type="InterPro" id="IPR046235">
    <property type="entry name" value="DUF6268"/>
</dbReference>
<evidence type="ECO:0000313" key="3">
    <source>
        <dbReference type="EMBL" id="PQJ79069.1"/>
    </source>
</evidence>
<protein>
    <recommendedName>
        <fullName evidence="2">DUF6268 domain-containing protein</fullName>
    </recommendedName>
</protein>
<comment type="caution">
    <text evidence="3">The sequence shown here is derived from an EMBL/GenBank/DDBJ whole genome shotgun (WGS) entry which is preliminary data.</text>
</comment>
<dbReference type="OrthoDB" id="1114906at2"/>
<proteinExistence type="predicted"/>
<feature type="domain" description="DUF6268" evidence="2">
    <location>
        <begin position="82"/>
        <end position="287"/>
    </location>
</feature>
<gene>
    <name evidence="3" type="ORF">BTO18_07740</name>
</gene>
<name>A0A2S7WN90_9FLAO</name>
<keyword evidence="4" id="KW-1185">Reference proteome</keyword>
<evidence type="ECO:0000313" key="4">
    <source>
        <dbReference type="Proteomes" id="UP000238882"/>
    </source>
</evidence>